<proteinExistence type="predicted"/>
<reference evidence="1 2" key="1">
    <citation type="journal article" date="2016" name="BMC Genomics">
        <title>Comparative genomics reveals Cyclospora cayetanensis possesses coccidia-like metabolism and invasion components but unique surface antigens.</title>
        <authorList>
            <person name="Liu S."/>
            <person name="Wang L."/>
            <person name="Zheng H."/>
            <person name="Xu Z."/>
            <person name="Roellig D.M."/>
            <person name="Li N."/>
            <person name="Frace M.A."/>
            <person name="Tang K."/>
            <person name="Arrowood M.J."/>
            <person name="Moss D.M."/>
            <person name="Zhang L."/>
            <person name="Feng Y."/>
            <person name="Xiao L."/>
        </authorList>
    </citation>
    <scope>NUCLEOTIDE SEQUENCE [LARGE SCALE GENOMIC DNA]</scope>
    <source>
        <strain evidence="1 2">CHN_HEN01</strain>
    </source>
</reference>
<organism evidence="1 2">
    <name type="scientific">Cyclospora cayetanensis</name>
    <dbReference type="NCBI Taxonomy" id="88456"/>
    <lineage>
        <taxon>Eukaryota</taxon>
        <taxon>Sar</taxon>
        <taxon>Alveolata</taxon>
        <taxon>Apicomplexa</taxon>
        <taxon>Conoidasida</taxon>
        <taxon>Coccidia</taxon>
        <taxon>Eucoccidiorida</taxon>
        <taxon>Eimeriorina</taxon>
        <taxon>Eimeriidae</taxon>
        <taxon>Cyclospora</taxon>
    </lineage>
</organism>
<evidence type="ECO:0000313" key="1">
    <source>
        <dbReference type="EMBL" id="OEH77294.1"/>
    </source>
</evidence>
<dbReference type="InParanoid" id="A0A1D3D1H2"/>
<dbReference type="VEuPathDB" id="ToxoDB:cyc_09091"/>
<gene>
    <name evidence="1" type="ORF">cyc_09091</name>
</gene>
<dbReference type="Proteomes" id="UP000095192">
    <property type="component" value="Unassembled WGS sequence"/>
</dbReference>
<comment type="caution">
    <text evidence="1">The sequence shown here is derived from an EMBL/GenBank/DDBJ whole genome shotgun (WGS) entry which is preliminary data.</text>
</comment>
<sequence length="80" mass="9015">MSIAAIEPLMSVWGYAELELQNMGRVVWPKVQETIVVASNMLAQESLSTRESLDFFNDLLLYLMQYLRGECASDNAGSRL</sequence>
<accession>A0A1D3D1H2</accession>
<evidence type="ECO:0000313" key="2">
    <source>
        <dbReference type="Proteomes" id="UP000095192"/>
    </source>
</evidence>
<protein>
    <submittedName>
        <fullName evidence="1">Uncharacterized protein</fullName>
    </submittedName>
</protein>
<keyword evidence="2" id="KW-1185">Reference proteome</keyword>
<dbReference type="EMBL" id="JROU02001147">
    <property type="protein sequence ID" value="OEH77294.1"/>
    <property type="molecule type" value="Genomic_DNA"/>
</dbReference>
<dbReference type="AlphaFoldDB" id="A0A1D3D1H2"/>
<name>A0A1D3D1H2_9EIME</name>